<feature type="domain" description="TFIIS N-terminal" evidence="3">
    <location>
        <begin position="7"/>
        <end position="86"/>
    </location>
</feature>
<feature type="region of interest" description="Disordered" evidence="2">
    <location>
        <begin position="219"/>
        <end position="245"/>
    </location>
</feature>
<dbReference type="GO" id="GO:0006357">
    <property type="term" value="P:regulation of transcription by RNA polymerase II"/>
    <property type="evidence" value="ECO:0007669"/>
    <property type="project" value="InterPro"/>
</dbReference>
<dbReference type="GO" id="GO:0070847">
    <property type="term" value="C:core mediator complex"/>
    <property type="evidence" value="ECO:0007669"/>
    <property type="project" value="TreeGrafter"/>
</dbReference>
<feature type="compositionally biased region" description="Low complexity" evidence="2">
    <location>
        <begin position="103"/>
        <end position="115"/>
    </location>
</feature>
<dbReference type="SUPFAM" id="SSF47676">
    <property type="entry name" value="Conserved domain common to transcription factors TFIIS, elongin A, CRSP70"/>
    <property type="match status" value="1"/>
</dbReference>
<dbReference type="GO" id="GO:0010628">
    <property type="term" value="P:positive regulation of gene expression"/>
    <property type="evidence" value="ECO:0007669"/>
    <property type="project" value="TreeGrafter"/>
</dbReference>
<dbReference type="Gene3D" id="1.20.930.10">
    <property type="entry name" value="Conserved domain common to transcription factors TFIIS, elongin A, CRSP70"/>
    <property type="match status" value="1"/>
</dbReference>
<name>A0A7I8V917_9ANNE</name>
<evidence type="ECO:0000313" key="5">
    <source>
        <dbReference type="Proteomes" id="UP000549394"/>
    </source>
</evidence>
<dbReference type="AlphaFoldDB" id="A0A7I8V917"/>
<proteinExistence type="predicted"/>
<dbReference type="PROSITE" id="PS51319">
    <property type="entry name" value="TFIIS_N"/>
    <property type="match status" value="1"/>
</dbReference>
<keyword evidence="1" id="KW-0539">Nucleus</keyword>
<comment type="subcellular location">
    <subcellularLocation>
        <location evidence="1">Nucleus</location>
    </subcellularLocation>
</comment>
<dbReference type="InterPro" id="IPR017923">
    <property type="entry name" value="TFIIS_N"/>
</dbReference>
<dbReference type="Pfam" id="PF08711">
    <property type="entry name" value="Med26"/>
    <property type="match status" value="1"/>
</dbReference>
<feature type="region of interest" description="Disordered" evidence="2">
    <location>
        <begin position="263"/>
        <end position="308"/>
    </location>
</feature>
<feature type="compositionally biased region" description="Low complexity" evidence="2">
    <location>
        <begin position="159"/>
        <end position="176"/>
    </location>
</feature>
<dbReference type="GO" id="GO:0003712">
    <property type="term" value="F:transcription coregulator activity"/>
    <property type="evidence" value="ECO:0007669"/>
    <property type="project" value="TreeGrafter"/>
</dbReference>
<dbReference type="Proteomes" id="UP000549394">
    <property type="component" value="Unassembled WGS sequence"/>
</dbReference>
<gene>
    <name evidence="4" type="ORF">DGYR_LOCUS957</name>
</gene>
<feature type="region of interest" description="Disordered" evidence="2">
    <location>
        <begin position="90"/>
        <end position="183"/>
    </location>
</feature>
<evidence type="ECO:0000256" key="2">
    <source>
        <dbReference type="SAM" id="MobiDB-lite"/>
    </source>
</evidence>
<protein>
    <submittedName>
        <fullName evidence="4">DgyrCDS997</fullName>
    </submittedName>
</protein>
<organism evidence="4 5">
    <name type="scientific">Dimorphilus gyrociliatus</name>
    <dbReference type="NCBI Taxonomy" id="2664684"/>
    <lineage>
        <taxon>Eukaryota</taxon>
        <taxon>Metazoa</taxon>
        <taxon>Spiralia</taxon>
        <taxon>Lophotrochozoa</taxon>
        <taxon>Annelida</taxon>
        <taxon>Polychaeta</taxon>
        <taxon>Polychaeta incertae sedis</taxon>
        <taxon>Dinophilidae</taxon>
        <taxon>Dimorphilus</taxon>
    </lineage>
</organism>
<evidence type="ECO:0000259" key="3">
    <source>
        <dbReference type="PROSITE" id="PS51319"/>
    </source>
</evidence>
<dbReference type="GO" id="GO:0016592">
    <property type="term" value="C:mediator complex"/>
    <property type="evidence" value="ECO:0007669"/>
    <property type="project" value="InterPro"/>
</dbReference>
<comment type="caution">
    <text evidence="4">The sequence shown here is derived from an EMBL/GenBank/DDBJ whole genome shotgun (WGS) entry which is preliminary data.</text>
</comment>
<dbReference type="PANTHER" id="PTHR15201">
    <property type="entry name" value="CRSP70"/>
    <property type="match status" value="1"/>
</dbReference>
<dbReference type="PANTHER" id="PTHR15201:SF1">
    <property type="entry name" value="MEDIATOR OF RNA POLYMERASE II TRANSCRIPTION SUBUNIT 26"/>
    <property type="match status" value="1"/>
</dbReference>
<reference evidence="4 5" key="1">
    <citation type="submission" date="2020-08" db="EMBL/GenBank/DDBJ databases">
        <authorList>
            <person name="Hejnol A."/>
        </authorList>
    </citation>
    <scope>NUCLEOTIDE SEQUENCE [LARGE SCALE GENOMIC DNA]</scope>
</reference>
<dbReference type="EMBL" id="CAJFCJ010000002">
    <property type="protein sequence ID" value="CAD5111706.1"/>
    <property type="molecule type" value="Genomic_DNA"/>
</dbReference>
<evidence type="ECO:0000256" key="1">
    <source>
        <dbReference type="PROSITE-ProRule" id="PRU00649"/>
    </source>
</evidence>
<dbReference type="InterPro" id="IPR035441">
    <property type="entry name" value="TFIIS/LEDGF_dom_sf"/>
</dbReference>
<accession>A0A7I8V917</accession>
<keyword evidence="5" id="KW-1185">Reference proteome</keyword>
<sequence length="378" mass="41948">MKQTPEQLQSKLLGALDHDYEVQDIPTVLEVVSILEKTSITRDDLERTRMGFHINKLRRQSQKNHKELSKRLKLLVKEWQKLLQPSAVANGISKKPTSPAVQPTSRSNNSTPTSNGITKPIPKLTISISRKRPADQESNDVPNKKVLLSNSTSQPPSPADTTSSGGTSTAVKTSSVNGVPNRRTVQSTAELVAGIRNLSASNSTVKRIRNNCIEKERDENISIVPPGARPRPRKPPRNAHYTPPPATTQAVLAEKQRMIAEYVQSSPSRPPSGFSDSIRDETPVHSPQEEDESTPSPKEGEVRVPSPEPIDPFSLLPPVDFSVLDDNVGCDDTLPITELENDRGQFDYRGEWRNWTQIVSVKSNEDKLLHLFPYVDID</sequence>
<evidence type="ECO:0000313" key="4">
    <source>
        <dbReference type="EMBL" id="CAD5111706.1"/>
    </source>
</evidence>
<dbReference type="InterPro" id="IPR042376">
    <property type="entry name" value="MED26"/>
</dbReference>
<dbReference type="OrthoDB" id="550309at2759"/>